<accession>A0A934RHK9</accession>
<proteinExistence type="predicted"/>
<dbReference type="Proteomes" id="UP000658278">
    <property type="component" value="Unassembled WGS sequence"/>
</dbReference>
<organism evidence="2 3">
    <name type="scientific">Haloferula rosea</name>
    <dbReference type="NCBI Taxonomy" id="490093"/>
    <lineage>
        <taxon>Bacteria</taxon>
        <taxon>Pseudomonadati</taxon>
        <taxon>Verrucomicrobiota</taxon>
        <taxon>Verrucomicrobiia</taxon>
        <taxon>Verrucomicrobiales</taxon>
        <taxon>Verrucomicrobiaceae</taxon>
        <taxon>Haloferula</taxon>
    </lineage>
</organism>
<dbReference type="Pfam" id="PF13365">
    <property type="entry name" value="Trypsin_2"/>
    <property type="match status" value="2"/>
</dbReference>
<reference evidence="2" key="1">
    <citation type="submission" date="2021-01" db="EMBL/GenBank/DDBJ databases">
        <title>Modified the classification status of verrucomicrobia.</title>
        <authorList>
            <person name="Feng X."/>
        </authorList>
    </citation>
    <scope>NUCLEOTIDE SEQUENCE</scope>
    <source>
        <strain evidence="2">KCTC 22201</strain>
    </source>
</reference>
<dbReference type="SUPFAM" id="SSF50494">
    <property type="entry name" value="Trypsin-like serine proteases"/>
    <property type="match status" value="2"/>
</dbReference>
<dbReference type="EMBL" id="JAENII010000014">
    <property type="protein sequence ID" value="MBK1828465.1"/>
    <property type="molecule type" value="Genomic_DNA"/>
</dbReference>
<sequence length="521" mass="55777">MRSILSYALAICGVFGSPVAAVDAPGAGHIQTPQLLSDQLKQSLAEVRASCVAVNAGGTASGVIISPDGLVLTAAHVTRMAKEDVVFKITLEDGRKAEAELLGFNRETDFALLKITEPGEVEWPHCELAETSSVTGDFCFTVAHPAGRKKGRPAQVRMGRITTHSLARGRPDYLFADCNIQPGDSGGPLFSMDGKLIGLDSSAAGILGFNIFPAIDQYHLDRERLEAGDRWGDREKSPDGPRFTKIELTPDATEAVQAEFMRRLEMKYPPTLDFVQGLANEEGEVTLTPQTIVTHMTKAAMAIAKEQPLSLGLDDPALTLALDALPEDAVKGMPLVVDGERVGYSVAVGPRHFLTKASLLGDEAEAGVRCDDGVLDVKVVAQDEEWDLALLGLSSGEKFEGIVWPEVPATIKAGDLLVARDHAGRLVWNVATDEARPVTKAISAGPLEDKSIISGHRAPYPMAIRHALPLEARDAGTPVFDRSGELVGIHIARLSRTLGLILPASALRERVGMLLEKAEDE</sequence>
<dbReference type="GO" id="GO:0006508">
    <property type="term" value="P:proteolysis"/>
    <property type="evidence" value="ECO:0007669"/>
    <property type="project" value="InterPro"/>
</dbReference>
<gene>
    <name evidence="2" type="ORF">JIN81_15640</name>
</gene>
<keyword evidence="1" id="KW-0732">Signal</keyword>
<dbReference type="GO" id="GO:0004252">
    <property type="term" value="F:serine-type endopeptidase activity"/>
    <property type="evidence" value="ECO:0007669"/>
    <property type="project" value="InterPro"/>
</dbReference>
<comment type="caution">
    <text evidence="2">The sequence shown here is derived from an EMBL/GenBank/DDBJ whole genome shotgun (WGS) entry which is preliminary data.</text>
</comment>
<dbReference type="InterPro" id="IPR033116">
    <property type="entry name" value="TRYPSIN_SER"/>
</dbReference>
<evidence type="ECO:0000256" key="1">
    <source>
        <dbReference type="SAM" id="SignalP"/>
    </source>
</evidence>
<dbReference type="PANTHER" id="PTHR43019:SF23">
    <property type="entry name" value="PROTEASE DO-LIKE 5, CHLOROPLASTIC"/>
    <property type="match status" value="1"/>
</dbReference>
<evidence type="ECO:0000313" key="2">
    <source>
        <dbReference type="EMBL" id="MBK1828465.1"/>
    </source>
</evidence>
<dbReference type="InterPro" id="IPR009003">
    <property type="entry name" value="Peptidase_S1_PA"/>
</dbReference>
<keyword evidence="3" id="KW-1185">Reference proteome</keyword>
<evidence type="ECO:0000313" key="3">
    <source>
        <dbReference type="Proteomes" id="UP000658278"/>
    </source>
</evidence>
<feature type="signal peptide" evidence="1">
    <location>
        <begin position="1"/>
        <end position="20"/>
    </location>
</feature>
<dbReference type="PRINTS" id="PR00834">
    <property type="entry name" value="PROTEASES2C"/>
</dbReference>
<dbReference type="PROSITE" id="PS00135">
    <property type="entry name" value="TRYPSIN_SER"/>
    <property type="match status" value="1"/>
</dbReference>
<dbReference type="AlphaFoldDB" id="A0A934RHK9"/>
<dbReference type="RefSeq" id="WP_200281958.1">
    <property type="nucleotide sequence ID" value="NZ_JAENII010000014.1"/>
</dbReference>
<name>A0A934RHK9_9BACT</name>
<feature type="chain" id="PRO_5037749401" evidence="1">
    <location>
        <begin position="21"/>
        <end position="521"/>
    </location>
</feature>
<dbReference type="InterPro" id="IPR001940">
    <property type="entry name" value="Peptidase_S1C"/>
</dbReference>
<dbReference type="PANTHER" id="PTHR43019">
    <property type="entry name" value="SERINE ENDOPROTEASE DEGS"/>
    <property type="match status" value="1"/>
</dbReference>
<protein>
    <submittedName>
        <fullName evidence="2">Trypsin-like peptidase domain-containing protein</fullName>
    </submittedName>
</protein>
<dbReference type="Gene3D" id="2.40.10.120">
    <property type="match status" value="2"/>
</dbReference>